<dbReference type="InterPro" id="IPR011706">
    <property type="entry name" value="Cu-oxidase_C"/>
</dbReference>
<evidence type="ECO:0000256" key="3">
    <source>
        <dbReference type="ARBA" id="ARBA00023008"/>
    </source>
</evidence>
<proteinExistence type="predicted"/>
<organism evidence="6 7">
    <name type="scientific">Plakobranchus ocellatus</name>
    <dbReference type="NCBI Taxonomy" id="259542"/>
    <lineage>
        <taxon>Eukaryota</taxon>
        <taxon>Metazoa</taxon>
        <taxon>Spiralia</taxon>
        <taxon>Lophotrochozoa</taxon>
        <taxon>Mollusca</taxon>
        <taxon>Gastropoda</taxon>
        <taxon>Heterobranchia</taxon>
        <taxon>Euthyneura</taxon>
        <taxon>Panpulmonata</taxon>
        <taxon>Sacoglossa</taxon>
        <taxon>Placobranchoidea</taxon>
        <taxon>Plakobranchidae</taxon>
        <taxon>Plakobranchus</taxon>
    </lineage>
</organism>
<dbReference type="InterPro" id="IPR002355">
    <property type="entry name" value="Cu_oxidase_Cu_BS"/>
</dbReference>
<evidence type="ECO:0000256" key="4">
    <source>
        <dbReference type="SAM" id="MobiDB-lite"/>
    </source>
</evidence>
<keyword evidence="1" id="KW-0479">Metal-binding</keyword>
<dbReference type="Pfam" id="PF07731">
    <property type="entry name" value="Cu-oxidase_2"/>
    <property type="match status" value="1"/>
</dbReference>
<reference evidence="6 7" key="1">
    <citation type="journal article" date="2021" name="Elife">
        <title>Chloroplast acquisition without the gene transfer in kleptoplastic sea slugs, Plakobranchus ocellatus.</title>
        <authorList>
            <person name="Maeda T."/>
            <person name="Takahashi S."/>
            <person name="Yoshida T."/>
            <person name="Shimamura S."/>
            <person name="Takaki Y."/>
            <person name="Nagai Y."/>
            <person name="Toyoda A."/>
            <person name="Suzuki Y."/>
            <person name="Arimoto A."/>
            <person name="Ishii H."/>
            <person name="Satoh N."/>
            <person name="Nishiyama T."/>
            <person name="Hasebe M."/>
            <person name="Maruyama T."/>
            <person name="Minagawa J."/>
            <person name="Obokata J."/>
            <person name="Shigenobu S."/>
        </authorList>
    </citation>
    <scope>NUCLEOTIDE SEQUENCE [LARGE SCALE GENOMIC DNA]</scope>
</reference>
<dbReference type="GO" id="GO:0016491">
    <property type="term" value="F:oxidoreductase activity"/>
    <property type="evidence" value="ECO:0007669"/>
    <property type="project" value="UniProtKB-KW"/>
</dbReference>
<evidence type="ECO:0000313" key="6">
    <source>
        <dbReference type="EMBL" id="GFO06482.1"/>
    </source>
</evidence>
<sequence>MASSIHFEDVTSLDQRGGIIRNFDRPPKKDTVTVPDGGYTVVRFHANNPGMWLLHCHVEFHVEIGMAVLMQVGDVTQFPPLPQGFPTCGDWGPPEARDSHTENESPRDSGTIAEPSWSYQVLFVIAVHLWTPGML</sequence>
<dbReference type="PROSITE" id="PS00080">
    <property type="entry name" value="MULTICOPPER_OXIDASE2"/>
    <property type="match status" value="1"/>
</dbReference>
<evidence type="ECO:0000259" key="5">
    <source>
        <dbReference type="Pfam" id="PF07731"/>
    </source>
</evidence>
<dbReference type="Gene3D" id="2.60.40.420">
    <property type="entry name" value="Cupredoxins - blue copper proteins"/>
    <property type="match status" value="1"/>
</dbReference>
<evidence type="ECO:0000256" key="1">
    <source>
        <dbReference type="ARBA" id="ARBA00022723"/>
    </source>
</evidence>
<dbReference type="Proteomes" id="UP000735302">
    <property type="component" value="Unassembled WGS sequence"/>
</dbReference>
<dbReference type="AlphaFoldDB" id="A0AAV4AHH1"/>
<evidence type="ECO:0000256" key="2">
    <source>
        <dbReference type="ARBA" id="ARBA00023002"/>
    </source>
</evidence>
<dbReference type="PANTHER" id="PTHR11709:SF394">
    <property type="entry name" value="FI03373P-RELATED"/>
    <property type="match status" value="1"/>
</dbReference>
<dbReference type="PROSITE" id="PS00079">
    <property type="entry name" value="MULTICOPPER_OXIDASE1"/>
    <property type="match status" value="1"/>
</dbReference>
<keyword evidence="7" id="KW-1185">Reference proteome</keyword>
<dbReference type="GO" id="GO:0006826">
    <property type="term" value="P:iron ion transport"/>
    <property type="evidence" value="ECO:0007669"/>
    <property type="project" value="TreeGrafter"/>
</dbReference>
<evidence type="ECO:0000313" key="7">
    <source>
        <dbReference type="Proteomes" id="UP000735302"/>
    </source>
</evidence>
<dbReference type="PANTHER" id="PTHR11709">
    <property type="entry name" value="MULTI-COPPER OXIDASE"/>
    <property type="match status" value="1"/>
</dbReference>
<dbReference type="GO" id="GO:0005886">
    <property type="term" value="C:plasma membrane"/>
    <property type="evidence" value="ECO:0007669"/>
    <property type="project" value="TreeGrafter"/>
</dbReference>
<dbReference type="InterPro" id="IPR045087">
    <property type="entry name" value="Cu-oxidase_fam"/>
</dbReference>
<feature type="compositionally biased region" description="Basic and acidic residues" evidence="4">
    <location>
        <begin position="95"/>
        <end position="107"/>
    </location>
</feature>
<name>A0AAV4AHH1_9GAST</name>
<feature type="region of interest" description="Disordered" evidence="4">
    <location>
        <begin position="85"/>
        <end position="112"/>
    </location>
</feature>
<dbReference type="InterPro" id="IPR033138">
    <property type="entry name" value="Cu_oxidase_CS"/>
</dbReference>
<dbReference type="SUPFAM" id="SSF49503">
    <property type="entry name" value="Cupredoxins"/>
    <property type="match status" value="1"/>
</dbReference>
<keyword evidence="3" id="KW-0186">Copper</keyword>
<dbReference type="GO" id="GO:0005507">
    <property type="term" value="F:copper ion binding"/>
    <property type="evidence" value="ECO:0007669"/>
    <property type="project" value="InterPro"/>
</dbReference>
<comment type="caution">
    <text evidence="6">The sequence shown here is derived from an EMBL/GenBank/DDBJ whole genome shotgun (WGS) entry which is preliminary data.</text>
</comment>
<dbReference type="EMBL" id="BLXT01003775">
    <property type="protein sequence ID" value="GFO06482.1"/>
    <property type="molecule type" value="Genomic_DNA"/>
</dbReference>
<protein>
    <submittedName>
        <fullName evidence="6">Laccase-4</fullName>
    </submittedName>
</protein>
<accession>A0AAV4AHH1</accession>
<gene>
    <name evidence="6" type="ORF">PoB_003298700</name>
</gene>
<feature type="domain" description="Plastocyanin-like" evidence="5">
    <location>
        <begin position="21"/>
        <end position="73"/>
    </location>
</feature>
<dbReference type="InterPro" id="IPR008972">
    <property type="entry name" value="Cupredoxin"/>
</dbReference>
<keyword evidence="2" id="KW-0560">Oxidoreductase</keyword>